<dbReference type="InterPro" id="IPR000866">
    <property type="entry name" value="AhpC/TSA"/>
</dbReference>
<dbReference type="Proteomes" id="UP000295124">
    <property type="component" value="Unassembled WGS sequence"/>
</dbReference>
<name>A0A4R4ZGL3_9ACTN</name>
<dbReference type="Pfam" id="PF07291">
    <property type="entry name" value="MauE"/>
    <property type="match status" value="1"/>
</dbReference>
<evidence type="ECO:0000259" key="6">
    <source>
        <dbReference type="PROSITE" id="PS51352"/>
    </source>
</evidence>
<dbReference type="EMBL" id="SMKX01000068">
    <property type="protein sequence ID" value="TDD57673.1"/>
    <property type="molecule type" value="Genomic_DNA"/>
</dbReference>
<feature type="transmembrane region" description="Helical" evidence="5">
    <location>
        <begin position="62"/>
        <end position="82"/>
    </location>
</feature>
<gene>
    <name evidence="7" type="ORF">E1263_22525</name>
</gene>
<accession>A0A4R4ZGL3</accession>
<protein>
    <submittedName>
        <fullName evidence="7">Redoxin domain-containing protein</fullName>
    </submittedName>
</protein>
<feature type="transmembrane region" description="Helical" evidence="5">
    <location>
        <begin position="17"/>
        <end position="41"/>
    </location>
</feature>
<evidence type="ECO:0000256" key="4">
    <source>
        <dbReference type="ARBA" id="ARBA00023136"/>
    </source>
</evidence>
<evidence type="ECO:0000256" key="5">
    <source>
        <dbReference type="SAM" id="Phobius"/>
    </source>
</evidence>
<dbReference type="PROSITE" id="PS51352">
    <property type="entry name" value="THIOREDOXIN_2"/>
    <property type="match status" value="1"/>
</dbReference>
<dbReference type="Gene3D" id="3.40.30.10">
    <property type="entry name" value="Glutaredoxin"/>
    <property type="match status" value="1"/>
</dbReference>
<comment type="subcellular location">
    <subcellularLocation>
        <location evidence="1">Membrane</location>
        <topology evidence="1">Multi-pass membrane protein</topology>
    </subcellularLocation>
</comment>
<evidence type="ECO:0000256" key="3">
    <source>
        <dbReference type="ARBA" id="ARBA00022989"/>
    </source>
</evidence>
<feature type="transmembrane region" description="Helical" evidence="5">
    <location>
        <begin position="164"/>
        <end position="185"/>
    </location>
</feature>
<dbReference type="InterPro" id="IPR009908">
    <property type="entry name" value="Methylamine_util_MauE"/>
</dbReference>
<reference evidence="7 8" key="1">
    <citation type="submission" date="2019-03" db="EMBL/GenBank/DDBJ databases">
        <title>Draft genome sequences of novel Actinobacteria.</title>
        <authorList>
            <person name="Sahin N."/>
            <person name="Ay H."/>
            <person name="Saygin H."/>
        </authorList>
    </citation>
    <scope>NUCLEOTIDE SEQUENCE [LARGE SCALE GENOMIC DNA]</scope>
    <source>
        <strain evidence="7 8">JCM 13523</strain>
    </source>
</reference>
<dbReference type="OrthoDB" id="5006039at2"/>
<keyword evidence="2 5" id="KW-0812">Transmembrane</keyword>
<dbReference type="UniPathway" id="UPA00895"/>
<evidence type="ECO:0000256" key="2">
    <source>
        <dbReference type="ARBA" id="ARBA00022692"/>
    </source>
</evidence>
<organism evidence="7 8">
    <name type="scientific">Kribbella antibiotica</name>
    <dbReference type="NCBI Taxonomy" id="190195"/>
    <lineage>
        <taxon>Bacteria</taxon>
        <taxon>Bacillati</taxon>
        <taxon>Actinomycetota</taxon>
        <taxon>Actinomycetes</taxon>
        <taxon>Propionibacteriales</taxon>
        <taxon>Kribbellaceae</taxon>
        <taxon>Kribbella</taxon>
    </lineage>
</organism>
<keyword evidence="8" id="KW-1185">Reference proteome</keyword>
<keyword evidence="4 5" id="KW-0472">Membrane</keyword>
<dbReference type="AlphaFoldDB" id="A0A4R4ZGL3"/>
<proteinExistence type="predicted"/>
<evidence type="ECO:0000313" key="8">
    <source>
        <dbReference type="Proteomes" id="UP000295124"/>
    </source>
</evidence>
<sequence>MSEHRCELGVARGRVNVVIVSHVVWALRLLVAVVFGWAGFAKLANRAGTRQSVEEFGVPARWCSMVATALPVVELVVAAAVLPSWTATAAGVTALGLLLVLSLLVARLLLRGERPACSCFGATSARPIGAPTLLRNVVLGLLVLAAVLGSLARDDVPQELPFGYAAGTAALAVIGVVQLHQGLALRQLRRRIDVRPPAQAAAKGLPVGVLAPEFDLASTDGGRGSLRSALAAGAPVLLLSLRPGCGPCARIAEELPRWRERLAGKATVLLIGTGDAASVAAWAREHRVGEMLIQQSAEVGKGYRLHGSPAAVLVDTAGRIAAPGAFGTYAIRELLSDAASGRPSP</sequence>
<feature type="transmembrane region" description="Helical" evidence="5">
    <location>
        <begin position="133"/>
        <end position="152"/>
    </location>
</feature>
<dbReference type="InterPro" id="IPR013766">
    <property type="entry name" value="Thioredoxin_domain"/>
</dbReference>
<feature type="domain" description="Thioredoxin" evidence="6">
    <location>
        <begin position="205"/>
        <end position="340"/>
    </location>
</feature>
<dbReference type="SUPFAM" id="SSF52833">
    <property type="entry name" value="Thioredoxin-like"/>
    <property type="match status" value="1"/>
</dbReference>
<dbReference type="GO" id="GO:0016209">
    <property type="term" value="F:antioxidant activity"/>
    <property type="evidence" value="ECO:0007669"/>
    <property type="project" value="InterPro"/>
</dbReference>
<evidence type="ECO:0000313" key="7">
    <source>
        <dbReference type="EMBL" id="TDD57673.1"/>
    </source>
</evidence>
<dbReference type="InterPro" id="IPR036249">
    <property type="entry name" value="Thioredoxin-like_sf"/>
</dbReference>
<comment type="caution">
    <text evidence="7">The sequence shown here is derived from an EMBL/GenBank/DDBJ whole genome shotgun (WGS) entry which is preliminary data.</text>
</comment>
<dbReference type="GO" id="GO:0030416">
    <property type="term" value="P:methylamine metabolic process"/>
    <property type="evidence" value="ECO:0007669"/>
    <property type="project" value="InterPro"/>
</dbReference>
<keyword evidence="3 5" id="KW-1133">Transmembrane helix</keyword>
<feature type="transmembrane region" description="Helical" evidence="5">
    <location>
        <begin position="88"/>
        <end position="110"/>
    </location>
</feature>
<evidence type="ECO:0000256" key="1">
    <source>
        <dbReference type="ARBA" id="ARBA00004141"/>
    </source>
</evidence>
<dbReference type="Pfam" id="PF00578">
    <property type="entry name" value="AhpC-TSA"/>
    <property type="match status" value="1"/>
</dbReference>
<dbReference type="GO" id="GO:0016020">
    <property type="term" value="C:membrane"/>
    <property type="evidence" value="ECO:0007669"/>
    <property type="project" value="UniProtKB-SubCell"/>
</dbReference>
<dbReference type="GO" id="GO:0016491">
    <property type="term" value="F:oxidoreductase activity"/>
    <property type="evidence" value="ECO:0007669"/>
    <property type="project" value="InterPro"/>
</dbReference>